<dbReference type="InterPro" id="IPR050353">
    <property type="entry name" value="PyrK_electron_transfer"/>
</dbReference>
<dbReference type="GO" id="GO:0050660">
    <property type="term" value="F:flavin adenine dinucleotide binding"/>
    <property type="evidence" value="ECO:0007669"/>
    <property type="project" value="InterPro"/>
</dbReference>
<dbReference type="InterPro" id="IPR019480">
    <property type="entry name" value="Dihydroorotate_DH_Fe-S-bd"/>
</dbReference>
<dbReference type="PANTHER" id="PTHR43513">
    <property type="entry name" value="DIHYDROOROTATE DEHYDROGENASE B (NAD(+)), ELECTRON TRANSFER SUBUNIT"/>
    <property type="match status" value="1"/>
</dbReference>
<dbReference type="CDD" id="cd06221">
    <property type="entry name" value="sulfite_reductase_like"/>
    <property type="match status" value="1"/>
</dbReference>
<dbReference type="Pfam" id="PF00175">
    <property type="entry name" value="NAD_binding_1"/>
    <property type="match status" value="1"/>
</dbReference>
<dbReference type="InterPro" id="IPR017927">
    <property type="entry name" value="FAD-bd_FR_type"/>
</dbReference>
<dbReference type="PROSITE" id="PS51384">
    <property type="entry name" value="FAD_FR"/>
    <property type="match status" value="1"/>
</dbReference>
<name>A0A5J4L3R8_9ZZZZ</name>
<dbReference type="Pfam" id="PF10418">
    <property type="entry name" value="DHODB_Fe-S_bind"/>
    <property type="match status" value="1"/>
</dbReference>
<dbReference type="PIRSF" id="PIRSF006816">
    <property type="entry name" value="Cyc3_hyd_g"/>
    <property type="match status" value="1"/>
</dbReference>
<dbReference type="PRINTS" id="PR00410">
    <property type="entry name" value="PHEHYDRXLASE"/>
</dbReference>
<evidence type="ECO:0000313" key="2">
    <source>
        <dbReference type="EMBL" id="GER92909.1"/>
    </source>
</evidence>
<dbReference type="PRINTS" id="PR00371">
    <property type="entry name" value="FPNCR"/>
</dbReference>
<dbReference type="InterPro" id="IPR001709">
    <property type="entry name" value="Flavoprot_Pyr_Nucl_cyt_Rdtase"/>
</dbReference>
<dbReference type="EMBL" id="BLAB01000001">
    <property type="protein sequence ID" value="GER92909.1"/>
    <property type="molecule type" value="Genomic_DNA"/>
</dbReference>
<dbReference type="SUPFAM" id="SSF52343">
    <property type="entry name" value="Ferredoxin reductase-like, C-terminal NADP-linked domain"/>
    <property type="match status" value="1"/>
</dbReference>
<dbReference type="GO" id="GO:0051537">
    <property type="term" value="F:2 iron, 2 sulfur cluster binding"/>
    <property type="evidence" value="ECO:0007669"/>
    <property type="project" value="InterPro"/>
</dbReference>
<dbReference type="Gene3D" id="3.40.50.80">
    <property type="entry name" value="Nucleotide-binding domain of ferredoxin-NADP reductase (FNR) module"/>
    <property type="match status" value="1"/>
</dbReference>
<dbReference type="GO" id="GO:0016491">
    <property type="term" value="F:oxidoreductase activity"/>
    <property type="evidence" value="ECO:0007669"/>
    <property type="project" value="InterPro"/>
</dbReference>
<dbReference type="InterPro" id="IPR001433">
    <property type="entry name" value="OxRdtase_FAD/NAD-bd"/>
</dbReference>
<organism evidence="2">
    <name type="scientific">hot springs metagenome</name>
    <dbReference type="NCBI Taxonomy" id="433727"/>
    <lineage>
        <taxon>unclassified sequences</taxon>
        <taxon>metagenomes</taxon>
        <taxon>ecological metagenomes</taxon>
    </lineage>
</organism>
<comment type="caution">
    <text evidence="2">The sequence shown here is derived from an EMBL/GenBank/DDBJ whole genome shotgun (WGS) entry which is preliminary data.</text>
</comment>
<dbReference type="AlphaFoldDB" id="A0A5J4L3R8"/>
<gene>
    <name evidence="2" type="ORF">A45J_0640</name>
</gene>
<accession>A0A5J4L3R8</accession>
<dbReference type="InterPro" id="IPR039261">
    <property type="entry name" value="FNR_nucleotide-bd"/>
</dbReference>
<reference evidence="2" key="1">
    <citation type="submission" date="2019-10" db="EMBL/GenBank/DDBJ databases">
        <title>Metagenomic sequencing of thiosulfate-disproportionating enrichment culture.</title>
        <authorList>
            <person name="Umezawa K."/>
            <person name="Kojima H."/>
            <person name="Fukui M."/>
        </authorList>
    </citation>
    <scope>NUCLEOTIDE SEQUENCE</scope>
    <source>
        <strain evidence="2">45J</strain>
    </source>
</reference>
<feature type="domain" description="FAD-binding FR-type" evidence="1">
    <location>
        <begin position="5"/>
        <end position="104"/>
    </location>
</feature>
<dbReference type="InterPro" id="IPR017938">
    <property type="entry name" value="Riboflavin_synthase-like_b-brl"/>
</dbReference>
<dbReference type="GO" id="GO:0006221">
    <property type="term" value="P:pyrimidine nucleotide biosynthetic process"/>
    <property type="evidence" value="ECO:0007669"/>
    <property type="project" value="InterPro"/>
</dbReference>
<dbReference type="InterPro" id="IPR012165">
    <property type="entry name" value="Cyt_c3_hydrogenase_gsu"/>
</dbReference>
<sequence>MYDKTIPFDAAIRWIKKETRDTTTYAIKIINREIQRLYAFKPGQFNMLYLPGIGEAPISISSAPIDNEIMHTIRIAGDVTTHISRLNTGDVIGVRGPFGSSWPLEEIEDRDLMIIAGGVGIAPLRSVIRHLLVGKRRKKSSIQYQTGKKIILYGAKTPKDMIFRDEFPRYMDAFEVFLTVDKADPEEYWRGEVGLITGLLNKVSFNPLNTVVFMCGPEVMMQSMVRELMLRGVPGEKIFISMERNMNCGMGICGHCMFGPKFVCKDGPVFRFTDIEGFLGIKEI</sequence>
<dbReference type="Gene3D" id="2.40.30.10">
    <property type="entry name" value="Translation factors"/>
    <property type="match status" value="1"/>
</dbReference>
<protein>
    <submittedName>
        <fullName evidence="2">Oxidoreductase</fullName>
    </submittedName>
</protein>
<dbReference type="PANTHER" id="PTHR43513:SF3">
    <property type="entry name" value="DIHYDROOROTATE DEHYDROGENASE B (NAD(+)), ELECTRON TRANSFER SUBUNIT-RELATED"/>
    <property type="match status" value="1"/>
</dbReference>
<dbReference type="SUPFAM" id="SSF63380">
    <property type="entry name" value="Riboflavin synthase domain-like"/>
    <property type="match status" value="1"/>
</dbReference>
<evidence type="ECO:0000259" key="1">
    <source>
        <dbReference type="PROSITE" id="PS51384"/>
    </source>
</evidence>
<proteinExistence type="predicted"/>